<organism evidence="5">
    <name type="scientific">hydrocarbon metagenome</name>
    <dbReference type="NCBI Taxonomy" id="938273"/>
    <lineage>
        <taxon>unclassified sequences</taxon>
        <taxon>metagenomes</taxon>
        <taxon>ecological metagenomes</taxon>
    </lineage>
</organism>
<dbReference type="InterPro" id="IPR036852">
    <property type="entry name" value="Peptidase_S8/S53_dom_sf"/>
</dbReference>
<feature type="domain" description="Fibronectin type-III" evidence="4">
    <location>
        <begin position="1201"/>
        <end position="1287"/>
    </location>
</feature>
<accession>A0A0W8FBK1</accession>
<dbReference type="EMBL" id="LNQE01001392">
    <property type="protein sequence ID" value="KUG18248.1"/>
    <property type="molecule type" value="Genomic_DNA"/>
</dbReference>
<dbReference type="PROSITE" id="PS50853">
    <property type="entry name" value="FN3"/>
    <property type="match status" value="1"/>
</dbReference>
<comment type="caution">
    <text evidence="5">The sequence shown here is derived from an EMBL/GenBank/DDBJ whole genome shotgun (WGS) entry which is preliminary data.</text>
</comment>
<dbReference type="PROSITE" id="PS00138">
    <property type="entry name" value="SUBTILASE_SER"/>
    <property type="match status" value="1"/>
</dbReference>
<dbReference type="GO" id="GO:0016020">
    <property type="term" value="C:membrane"/>
    <property type="evidence" value="ECO:0007669"/>
    <property type="project" value="TreeGrafter"/>
</dbReference>
<dbReference type="InterPro" id="IPR022398">
    <property type="entry name" value="Peptidase_S8_His-AS"/>
</dbReference>
<reference evidence="5" key="1">
    <citation type="journal article" date="2015" name="Proc. Natl. Acad. Sci. U.S.A.">
        <title>Networks of energetic and metabolic interactions define dynamics in microbial communities.</title>
        <authorList>
            <person name="Embree M."/>
            <person name="Liu J.K."/>
            <person name="Al-Bassam M.M."/>
            <person name="Zengler K."/>
        </authorList>
    </citation>
    <scope>NUCLEOTIDE SEQUENCE</scope>
</reference>
<dbReference type="Gene3D" id="3.40.50.200">
    <property type="entry name" value="Peptidase S8/S53 domain"/>
    <property type="match status" value="2"/>
</dbReference>
<evidence type="ECO:0000256" key="2">
    <source>
        <dbReference type="ARBA" id="ARBA00022801"/>
    </source>
</evidence>
<evidence type="ECO:0000256" key="1">
    <source>
        <dbReference type="ARBA" id="ARBA00022670"/>
    </source>
</evidence>
<dbReference type="InterPro" id="IPR000209">
    <property type="entry name" value="Peptidase_S8/S53_dom"/>
</dbReference>
<dbReference type="PRINTS" id="PR00723">
    <property type="entry name" value="SUBTILISIN"/>
</dbReference>
<dbReference type="GO" id="GO:0004252">
    <property type="term" value="F:serine-type endopeptidase activity"/>
    <property type="evidence" value="ECO:0007669"/>
    <property type="project" value="InterPro"/>
</dbReference>
<dbReference type="InterPro" id="IPR036116">
    <property type="entry name" value="FN3_sf"/>
</dbReference>
<dbReference type="SUPFAM" id="SSF49265">
    <property type="entry name" value="Fibronectin type III"/>
    <property type="match status" value="1"/>
</dbReference>
<evidence type="ECO:0000259" key="4">
    <source>
        <dbReference type="PROSITE" id="PS50853"/>
    </source>
</evidence>
<dbReference type="SUPFAM" id="SSF52743">
    <property type="entry name" value="Subtilisin-like"/>
    <property type="match status" value="1"/>
</dbReference>
<dbReference type="InterPro" id="IPR013783">
    <property type="entry name" value="Ig-like_fold"/>
</dbReference>
<keyword evidence="2" id="KW-0378">Hydrolase</keyword>
<keyword evidence="1" id="KW-0645">Protease</keyword>
<sequence length="1287" mass="140828">MNCMKFISLFAGLLILPSLSMADNVSFETTYSGNPALYNAYKGLDDLGVKDAWDMGYTGEGVKVAVMDSGVDFATPDLMGTQARVSNASSPYYGWPIVIDLDSLSLYNQQSPVNPFIQSRYADTSSIDTTGFQTTGTSKSGIYHIGDHPDGYLAQFFGQPAKVLLVDEKSSGVYDTVYVDLNNNRDFKDDKPCRKGDEISYWDRDKDGYPDESGGMVYFIADGKMPLPLARTLYGENAKIPKNGELVAFHYDDGSHGTMCAGIIAAQGKNIKGIAPDARIMPVQNSAENDMILCLLASIGYDGVPESGDEADIISRSGGFSYLFNKGADEGSAFLEYLTTNVSPSTTIVYANGNDGSGYGTCQSPSSEHVINAGAIYDLWWNSSSYSGDVICFSSRGPNVLGQVKPNVLATGYLAPRVLPLSETHSGKAAWNDMGGGTSSATPHVAAVIALIYQAYKDAHGEFPTSEKARDILMSSATDIDEEVFAQGSGIVNAKRAVEIASGKDGVLIEPALLVTSPVEAGPALEFNLTISNYSGKPIDLKPKILVKEKSKELTFENINENIVFTLPGDMLDCDLLKVSSYYPRDSRSTKLEKYEGYDLYLYNWRDTDRDGEIQELELESIVSPAGDMGLGFTSEARVHNPAERMDDAIVGILKNRGEIKSDVVKVAVENYEWKPWDIETNLDDNCLRVSIPTPSTTGVFQGKILLEYGDEKQCIPISLSTYLHDGIKINNTGEIFENAKIYGRFEAEPSKFWDSRFYPIYHHGYGLATVEVAWEDPNTDIDVYLYGEDVFNTSKLWKFTAAAPVELPPLKVLKENGHSTRVSGINVILYGDRGVGGSYSNFYTSTGENREIITGELTEGLNLITLHQVVSGGNKYGENVTVKVSPLSFNLIDIRAKAGETVSFLPIGIDGITGFSKGEEIKGEEFAFSPMVFQAKEGDVLMIRSDDAEYSPQIFFDSNGNGTMDWGANIYFGSDDSSEMDELIFSEKRYDGIDPSYIDIIPIHRNGTYFFFVMNLYGGLELYHMKSQFEANTNASAPMKIKAPEQAGAYLGIAEKDGNLIPIPVKLVVEAGEPISISLDTANRADPNLPFEVKLEVQDKFGNLVENDTATAVIEFNGTTKNVDLVKGKDSINLTAPEKTGIYKIKAQSRYGISEKDIEIIDKIPIETGNTSINSTEIEEKMNQIGDTRGPASTEQIKDLPKKVESVSSILTSGNISLTWQASEDADYYNVYRLKGASLEKLAEVKSPEYTLKGELWKSYTFRVSAVNREGNESELSDPVGIVVTP</sequence>
<dbReference type="GO" id="GO:0016485">
    <property type="term" value="P:protein processing"/>
    <property type="evidence" value="ECO:0007669"/>
    <property type="project" value="TreeGrafter"/>
</dbReference>
<evidence type="ECO:0000313" key="5">
    <source>
        <dbReference type="EMBL" id="KUG18248.1"/>
    </source>
</evidence>
<dbReference type="PROSITE" id="PS00018">
    <property type="entry name" value="EF_HAND_1"/>
    <property type="match status" value="1"/>
</dbReference>
<protein>
    <recommendedName>
        <fullName evidence="4">Fibronectin type-III domain-containing protein</fullName>
    </recommendedName>
</protein>
<dbReference type="PANTHER" id="PTHR42884">
    <property type="entry name" value="PROPROTEIN CONVERTASE SUBTILISIN/KEXIN-RELATED"/>
    <property type="match status" value="1"/>
</dbReference>
<dbReference type="InterPro" id="IPR003961">
    <property type="entry name" value="FN3_dom"/>
</dbReference>
<dbReference type="InterPro" id="IPR018247">
    <property type="entry name" value="EF_Hand_1_Ca_BS"/>
</dbReference>
<gene>
    <name evidence="5" type="ORF">ASZ90_012031</name>
</gene>
<dbReference type="PANTHER" id="PTHR42884:SF14">
    <property type="entry name" value="NEUROENDOCRINE CONVERTASE 1"/>
    <property type="match status" value="1"/>
</dbReference>
<dbReference type="PROSITE" id="PS51892">
    <property type="entry name" value="SUBTILASE"/>
    <property type="match status" value="1"/>
</dbReference>
<dbReference type="Gene3D" id="2.60.40.10">
    <property type="entry name" value="Immunoglobulins"/>
    <property type="match status" value="1"/>
</dbReference>
<evidence type="ECO:0000256" key="3">
    <source>
        <dbReference type="ARBA" id="ARBA00022825"/>
    </source>
</evidence>
<dbReference type="InterPro" id="IPR015500">
    <property type="entry name" value="Peptidase_S8_subtilisin-rel"/>
</dbReference>
<dbReference type="Pfam" id="PF00082">
    <property type="entry name" value="Peptidase_S8"/>
    <property type="match status" value="1"/>
</dbReference>
<keyword evidence="3" id="KW-0720">Serine protease</keyword>
<dbReference type="InterPro" id="IPR023828">
    <property type="entry name" value="Peptidase_S8_Ser-AS"/>
</dbReference>
<dbReference type="CDD" id="cd00063">
    <property type="entry name" value="FN3"/>
    <property type="match status" value="1"/>
</dbReference>
<dbReference type="PROSITE" id="PS00137">
    <property type="entry name" value="SUBTILASE_HIS"/>
    <property type="match status" value="1"/>
</dbReference>
<name>A0A0W8FBK1_9ZZZZ</name>
<proteinExistence type="predicted"/>